<keyword evidence="1" id="KW-0175">Coiled coil</keyword>
<accession>A0A7J7IZA9</accession>
<dbReference type="PANTHER" id="PTHR21707:SF42">
    <property type="entry name" value="FLAGELLUM-ASSOCIATED COILED-COIL DOMAIN-CONTAINING PROTEIN 1"/>
    <property type="match status" value="1"/>
</dbReference>
<feature type="region of interest" description="Disordered" evidence="2">
    <location>
        <begin position="476"/>
        <end position="505"/>
    </location>
</feature>
<organism evidence="3 4">
    <name type="scientific">Bugula neritina</name>
    <name type="common">Brown bryozoan</name>
    <name type="synonym">Sertularia neritina</name>
    <dbReference type="NCBI Taxonomy" id="10212"/>
    <lineage>
        <taxon>Eukaryota</taxon>
        <taxon>Metazoa</taxon>
        <taxon>Spiralia</taxon>
        <taxon>Lophotrochozoa</taxon>
        <taxon>Bryozoa</taxon>
        <taxon>Gymnolaemata</taxon>
        <taxon>Cheilostomatida</taxon>
        <taxon>Flustrina</taxon>
        <taxon>Buguloidea</taxon>
        <taxon>Bugulidae</taxon>
        <taxon>Bugula</taxon>
    </lineage>
</organism>
<dbReference type="Proteomes" id="UP000593567">
    <property type="component" value="Unassembled WGS sequence"/>
</dbReference>
<dbReference type="OrthoDB" id="10013155at2759"/>
<keyword evidence="4" id="KW-1185">Reference proteome</keyword>
<dbReference type="GO" id="GO:0005737">
    <property type="term" value="C:cytoplasm"/>
    <property type="evidence" value="ECO:0007669"/>
    <property type="project" value="TreeGrafter"/>
</dbReference>
<proteinExistence type="predicted"/>
<dbReference type="InterPro" id="IPR026674">
    <property type="entry name" value="FLACC1"/>
</dbReference>
<reference evidence="3" key="1">
    <citation type="submission" date="2020-06" db="EMBL/GenBank/DDBJ databases">
        <title>Draft genome of Bugula neritina, a colonial animal packing powerful symbionts and potential medicines.</title>
        <authorList>
            <person name="Rayko M."/>
        </authorList>
    </citation>
    <scope>NUCLEOTIDE SEQUENCE [LARGE SCALE GENOMIC DNA]</scope>
    <source>
        <strain evidence="3">Kwan_BN1</strain>
    </source>
</reference>
<dbReference type="AlphaFoldDB" id="A0A7J7IZA9"/>
<evidence type="ECO:0000256" key="2">
    <source>
        <dbReference type="SAM" id="MobiDB-lite"/>
    </source>
</evidence>
<protein>
    <submittedName>
        <fullName evidence="3">ALS2CR12</fullName>
    </submittedName>
</protein>
<sequence>MRIAQRDKLRNNHMATTITSLPPSVVDQSQADLTPPLRTDTESLTLPGISNGLKQLPCLYKNARDWGRVEGESVRQHRFRSHLPTRREKSAPWQAQLEFERLPHNEANMLLANGTQKPVHIAPGYILSRSKSKYQMIINDKFFEKEEQKAKERNQANLDPELEQLIDTLKQQVADLSLYLEEERLNHKDTKKKAEEFLKDKVEEMKRDQKESIRRLTDEHDLSMSSVITSHKQELAELTYSYDDVIAKHKTEIAFLQGAFESYKGQSNEENQRRIEELRDDLERSHVQDLQTQLNELGKKLTNEKNAALAAASREHNKKVNAIEKQCAKEIDALNRRFSNHAADVRKLKEAEIREKELTSKYEDMVSRNTACEKNVVNLTRAVEDYKAKLAVYERDFNEKVEEVDSRYKIQMAELREQNTELRKQYMKKCDQLFSTTALVDSQQKASTQTSKETMMALIQSRSNAYVNIAASDPSLKHTVPKERPCSAPATKREERKAAMSAGETQEFLARKEVPFVRPQSVLELSAVFDTSELNRLTEEELETGLQIAAD</sequence>
<feature type="coiled-coil region" evidence="1">
    <location>
        <begin position="268"/>
        <end position="307"/>
    </location>
</feature>
<evidence type="ECO:0000313" key="4">
    <source>
        <dbReference type="Proteomes" id="UP000593567"/>
    </source>
</evidence>
<evidence type="ECO:0000256" key="1">
    <source>
        <dbReference type="SAM" id="Coils"/>
    </source>
</evidence>
<feature type="coiled-coil region" evidence="1">
    <location>
        <begin position="166"/>
        <end position="219"/>
    </location>
</feature>
<evidence type="ECO:0000313" key="3">
    <source>
        <dbReference type="EMBL" id="KAF6019229.1"/>
    </source>
</evidence>
<feature type="compositionally biased region" description="Polar residues" evidence="2">
    <location>
        <begin position="13"/>
        <end position="32"/>
    </location>
</feature>
<dbReference type="EMBL" id="VXIV02003249">
    <property type="protein sequence ID" value="KAF6019229.1"/>
    <property type="molecule type" value="Genomic_DNA"/>
</dbReference>
<name>A0A7J7IZA9_BUGNE</name>
<comment type="caution">
    <text evidence="3">The sequence shown here is derived from an EMBL/GenBank/DDBJ whole genome shotgun (WGS) entry which is preliminary data.</text>
</comment>
<dbReference type="PANTHER" id="PTHR21707">
    <property type="entry name" value="FLAGELLUM-ASSOCIATED COILED-COIL DOMAIN-CONTAINING PROTEIN 1"/>
    <property type="match status" value="1"/>
</dbReference>
<feature type="compositionally biased region" description="Basic and acidic residues" evidence="2">
    <location>
        <begin position="480"/>
        <end position="498"/>
    </location>
</feature>
<feature type="region of interest" description="Disordered" evidence="2">
    <location>
        <begin position="1"/>
        <end position="48"/>
    </location>
</feature>
<feature type="compositionally biased region" description="Basic and acidic residues" evidence="2">
    <location>
        <begin position="1"/>
        <end position="10"/>
    </location>
</feature>
<gene>
    <name evidence="3" type="ORF">EB796_022470</name>
</gene>
<feature type="coiled-coil region" evidence="1">
    <location>
        <begin position="331"/>
        <end position="432"/>
    </location>
</feature>